<reference evidence="10" key="1">
    <citation type="submission" date="2008-02" db="EMBL/GenBank/DDBJ databases">
        <authorList>
            <consortium name="The Broad Institute Genome Sequencing Platform"/>
            <person name="Fischbach M."/>
            <person name="Ward D."/>
            <person name="Young S."/>
            <person name="Jaffe D."/>
            <person name="Gnerre S."/>
            <person name="Berlin A."/>
            <person name="Heiman D."/>
            <person name="Hepburn T."/>
            <person name="Sykes S."/>
            <person name="Alvarado L."/>
            <person name="Kodira C.D."/>
            <person name="Straight P."/>
            <person name="Clardy J."/>
            <person name="Hung D."/>
            <person name="Kolter R."/>
            <person name="Mekalanos J."/>
            <person name="Walker S."/>
            <person name="Walsh C.T."/>
            <person name="Lander E."/>
            <person name="Galagan J."/>
            <person name="Nusbaum C."/>
            <person name="Birren B."/>
        </authorList>
    </citation>
    <scope>NUCLEOTIDE SEQUENCE [LARGE SCALE GENOMIC DNA]</scope>
    <source>
        <strain evidence="10">ATCC 25486 / DSM 40338 / CBS 914.69 / JCM 4507 / NBRC 13074 / NRRL 2958 / 5647</strain>
    </source>
</reference>
<protein>
    <submittedName>
        <fullName evidence="9">Iron-hydroxamate transporter permease subunit</fullName>
    </submittedName>
</protein>
<keyword evidence="7 8" id="KW-0472">Membrane</keyword>
<feature type="transmembrane region" description="Helical" evidence="8">
    <location>
        <begin position="37"/>
        <end position="55"/>
    </location>
</feature>
<dbReference type="PANTHER" id="PTHR30472">
    <property type="entry name" value="FERRIC ENTEROBACTIN TRANSPORT SYSTEM PERMEASE PROTEIN"/>
    <property type="match status" value="1"/>
</dbReference>
<organism evidence="9 10">
    <name type="scientific">Streptomyces pristinaespiralis (strain ATCC 25486 / DSM 40338 / CBS 914.69 / JCM 4507 / KCC S-0507 / NBRC 13074 / NRRL 2958 / 5647)</name>
    <dbReference type="NCBI Taxonomy" id="457429"/>
    <lineage>
        <taxon>Bacteria</taxon>
        <taxon>Bacillati</taxon>
        <taxon>Actinomycetota</taxon>
        <taxon>Actinomycetes</taxon>
        <taxon>Kitasatosporales</taxon>
        <taxon>Streptomycetaceae</taxon>
        <taxon>Streptomyces</taxon>
    </lineage>
</organism>
<keyword evidence="10" id="KW-1185">Reference proteome</keyword>
<dbReference type="GO" id="GO:0033214">
    <property type="term" value="P:siderophore-iron import into cell"/>
    <property type="evidence" value="ECO:0007669"/>
    <property type="project" value="TreeGrafter"/>
</dbReference>
<reference evidence="10" key="2">
    <citation type="submission" date="2009-10" db="EMBL/GenBank/DDBJ databases">
        <title>The genome sequence of Streptomyces pristinaespiralis strain ATCC 25486.</title>
        <authorList>
            <consortium name="The Broad Institute Genome Sequencing Platform"/>
            <consortium name="Broad Institute Microbial Sequencing Center"/>
            <person name="Fischbach M."/>
            <person name="Godfrey P."/>
            <person name="Ward D."/>
            <person name="Young S."/>
            <person name="Zeng Q."/>
            <person name="Koehrsen M."/>
            <person name="Alvarado L."/>
            <person name="Berlin A.M."/>
            <person name="Bochicchio J."/>
            <person name="Borenstein D."/>
            <person name="Chapman S.B."/>
            <person name="Chen Z."/>
            <person name="Engels R."/>
            <person name="Freedman E."/>
            <person name="Gellesch M."/>
            <person name="Goldberg J."/>
            <person name="Griggs A."/>
            <person name="Gujja S."/>
            <person name="Heilman E.R."/>
            <person name="Heiman D.I."/>
            <person name="Hepburn T.A."/>
            <person name="Howarth C."/>
            <person name="Jen D."/>
            <person name="Larson L."/>
            <person name="Lewis B."/>
            <person name="Mehta T."/>
            <person name="Park D."/>
            <person name="Pearson M."/>
            <person name="Richards J."/>
            <person name="Roberts A."/>
            <person name="Saif S."/>
            <person name="Shea T.D."/>
            <person name="Shenoy N."/>
            <person name="Sisk P."/>
            <person name="Stolte C."/>
            <person name="Sykes S.N."/>
            <person name="Thomson T."/>
            <person name="Walk T."/>
            <person name="White J."/>
            <person name="Yandava C."/>
            <person name="Straight P."/>
            <person name="Clardy J."/>
            <person name="Hung D."/>
            <person name="Kolter R."/>
            <person name="Mekalanos J."/>
            <person name="Walker S."/>
            <person name="Walsh C.T."/>
            <person name="Wieland-Brown L.C."/>
            <person name="Haas B."/>
            <person name="Nusbaum C."/>
            <person name="Birren B."/>
        </authorList>
    </citation>
    <scope>NUCLEOTIDE SEQUENCE [LARGE SCALE GENOMIC DNA]</scope>
    <source>
        <strain evidence="10">ATCC 25486 / DSM 40338 / CBS 914.69 / JCM 4507 / NBRC 13074 / NRRL 2958 / 5647</strain>
    </source>
</reference>
<evidence type="ECO:0000313" key="9">
    <source>
        <dbReference type="EMBL" id="EDY62760.1"/>
    </source>
</evidence>
<keyword evidence="3" id="KW-0813">Transport</keyword>
<evidence type="ECO:0000256" key="2">
    <source>
        <dbReference type="ARBA" id="ARBA00007935"/>
    </source>
</evidence>
<evidence type="ECO:0000256" key="5">
    <source>
        <dbReference type="ARBA" id="ARBA00022692"/>
    </source>
</evidence>
<dbReference type="EMBL" id="CM000950">
    <property type="protein sequence ID" value="EDY62760.1"/>
    <property type="molecule type" value="Genomic_DNA"/>
</dbReference>
<dbReference type="HOGENOM" id="CLU_013016_9_4_11"/>
<feature type="transmembrane region" description="Helical" evidence="8">
    <location>
        <begin position="6"/>
        <end position="25"/>
    </location>
</feature>
<keyword evidence="6 8" id="KW-1133">Transmembrane helix</keyword>
<dbReference type="Pfam" id="PF01032">
    <property type="entry name" value="FecCD"/>
    <property type="match status" value="1"/>
</dbReference>
<gene>
    <name evidence="9" type="ORF">SSDG_01095</name>
</gene>
<evidence type="ECO:0000313" key="10">
    <source>
        <dbReference type="Proteomes" id="UP000002805"/>
    </source>
</evidence>
<dbReference type="SUPFAM" id="SSF81345">
    <property type="entry name" value="ABC transporter involved in vitamin B12 uptake, BtuC"/>
    <property type="match status" value="1"/>
</dbReference>
<dbReference type="GO" id="GO:0005886">
    <property type="term" value="C:plasma membrane"/>
    <property type="evidence" value="ECO:0007669"/>
    <property type="project" value="UniProtKB-SubCell"/>
</dbReference>
<dbReference type="GO" id="GO:0022857">
    <property type="term" value="F:transmembrane transporter activity"/>
    <property type="evidence" value="ECO:0007669"/>
    <property type="project" value="InterPro"/>
</dbReference>
<evidence type="ECO:0000256" key="7">
    <source>
        <dbReference type="ARBA" id="ARBA00023136"/>
    </source>
</evidence>
<dbReference type="eggNOG" id="COG0609">
    <property type="taxonomic scope" value="Bacteria"/>
</dbReference>
<evidence type="ECO:0000256" key="6">
    <source>
        <dbReference type="ARBA" id="ARBA00022989"/>
    </source>
</evidence>
<dbReference type="InterPro" id="IPR000522">
    <property type="entry name" value="ABC_transptr_permease_BtuC"/>
</dbReference>
<sequence length="88" mass="8937">MSKLSATAVAAAGTIGFVGLVAPHAARALVGRQHVRVVPVAVLLGAVLVCTADLVGRTVIAPAQLGAGLMTAVIGTPYFLHLLVRSRR</sequence>
<dbReference type="Gene3D" id="1.10.3470.10">
    <property type="entry name" value="ABC transporter involved in vitamin B12 uptake, BtuC"/>
    <property type="match status" value="1"/>
</dbReference>
<feature type="transmembrane region" description="Helical" evidence="8">
    <location>
        <begin position="61"/>
        <end position="84"/>
    </location>
</feature>
<keyword evidence="5 8" id="KW-0812">Transmembrane</keyword>
<comment type="subcellular location">
    <subcellularLocation>
        <location evidence="1">Cell membrane</location>
        <topology evidence="1">Multi-pass membrane protein</topology>
    </subcellularLocation>
</comment>
<dbReference type="PANTHER" id="PTHR30472:SF37">
    <property type="entry name" value="FE(3+) DICITRATE TRANSPORT SYSTEM PERMEASE PROTEIN FECD-RELATED"/>
    <property type="match status" value="1"/>
</dbReference>
<proteinExistence type="inferred from homology"/>
<accession>B5H7E9</accession>
<dbReference type="AlphaFoldDB" id="B5H7E9"/>
<evidence type="ECO:0000256" key="1">
    <source>
        <dbReference type="ARBA" id="ARBA00004651"/>
    </source>
</evidence>
<keyword evidence="4" id="KW-1003">Cell membrane</keyword>
<evidence type="ECO:0000256" key="8">
    <source>
        <dbReference type="SAM" id="Phobius"/>
    </source>
</evidence>
<dbReference type="InterPro" id="IPR037294">
    <property type="entry name" value="ABC_BtuC-like"/>
</dbReference>
<dbReference type="Proteomes" id="UP000002805">
    <property type="component" value="Chromosome"/>
</dbReference>
<comment type="similarity">
    <text evidence="2">Belongs to the binding-protein-dependent transport system permease family. FecCD subfamily.</text>
</comment>
<evidence type="ECO:0000256" key="3">
    <source>
        <dbReference type="ARBA" id="ARBA00022448"/>
    </source>
</evidence>
<evidence type="ECO:0000256" key="4">
    <source>
        <dbReference type="ARBA" id="ARBA00022475"/>
    </source>
</evidence>
<name>B5H7E9_STRE2</name>